<evidence type="ECO:0000256" key="1">
    <source>
        <dbReference type="ARBA" id="ARBA00001947"/>
    </source>
</evidence>
<dbReference type="InterPro" id="IPR011032">
    <property type="entry name" value="GroES-like_sf"/>
</dbReference>
<evidence type="ECO:0000313" key="11">
    <source>
        <dbReference type="Proteomes" id="UP000315037"/>
    </source>
</evidence>
<dbReference type="InterPro" id="IPR002328">
    <property type="entry name" value="ADH_Zn_CS"/>
</dbReference>
<keyword evidence="6 10" id="KW-0560">Oxidoreductase</keyword>
<dbReference type="NCBIfam" id="NF006940">
    <property type="entry name" value="PRK09422.1"/>
    <property type="match status" value="1"/>
</dbReference>
<dbReference type="EMBL" id="SORZ01000002">
    <property type="protein sequence ID" value="TPW34269.1"/>
    <property type="molecule type" value="Genomic_DNA"/>
</dbReference>
<protein>
    <recommendedName>
        <fullName evidence="3">alcohol dehydrogenase</fullName>
        <ecNumber evidence="3">1.1.1.1</ecNumber>
    </recommendedName>
</protein>
<evidence type="ECO:0000256" key="8">
    <source>
        <dbReference type="RuleBase" id="RU361277"/>
    </source>
</evidence>
<comment type="caution">
    <text evidence="10">The sequence shown here is derived from an EMBL/GenBank/DDBJ whole genome shotgun (WGS) entry which is preliminary data.</text>
</comment>
<dbReference type="SMART" id="SM00829">
    <property type="entry name" value="PKS_ER"/>
    <property type="match status" value="1"/>
</dbReference>
<evidence type="ECO:0000313" key="10">
    <source>
        <dbReference type="EMBL" id="TPW34269.1"/>
    </source>
</evidence>
<organism evidence="10 11">
    <name type="scientific">Oecophyllibacter saccharovorans</name>
    <dbReference type="NCBI Taxonomy" id="2558360"/>
    <lineage>
        <taxon>Bacteria</taxon>
        <taxon>Pseudomonadati</taxon>
        <taxon>Pseudomonadota</taxon>
        <taxon>Alphaproteobacteria</taxon>
        <taxon>Acetobacterales</taxon>
        <taxon>Acetobacteraceae</taxon>
        <taxon>Oecophyllibacter</taxon>
    </lineage>
</organism>
<dbReference type="SUPFAM" id="SSF51735">
    <property type="entry name" value="NAD(P)-binding Rossmann-fold domains"/>
    <property type="match status" value="1"/>
</dbReference>
<evidence type="ECO:0000256" key="6">
    <source>
        <dbReference type="ARBA" id="ARBA00023002"/>
    </source>
</evidence>
<evidence type="ECO:0000256" key="5">
    <source>
        <dbReference type="ARBA" id="ARBA00022833"/>
    </source>
</evidence>
<dbReference type="Proteomes" id="UP000315037">
    <property type="component" value="Unassembled WGS sequence"/>
</dbReference>
<evidence type="ECO:0000256" key="3">
    <source>
        <dbReference type="ARBA" id="ARBA00013190"/>
    </source>
</evidence>
<comment type="cofactor">
    <cofactor evidence="1 8">
        <name>Zn(2+)</name>
        <dbReference type="ChEBI" id="CHEBI:29105"/>
    </cofactor>
</comment>
<gene>
    <name evidence="10" type="primary">adhP</name>
    <name evidence="10" type="ORF">E3202_07115</name>
</gene>
<name>A0A506ULR2_9PROT</name>
<dbReference type="Pfam" id="PF00107">
    <property type="entry name" value="ADH_zinc_N"/>
    <property type="match status" value="1"/>
</dbReference>
<dbReference type="InterPro" id="IPR013154">
    <property type="entry name" value="ADH-like_N"/>
</dbReference>
<dbReference type="CDD" id="cd08297">
    <property type="entry name" value="CAD3"/>
    <property type="match status" value="1"/>
</dbReference>
<reference evidence="10 11" key="1">
    <citation type="submission" date="2019-03" db="EMBL/GenBank/DDBJ databases">
        <title>The complete genome sequence of Neokomagataea sp. Jb2 NBRC113641.</title>
        <authorList>
            <person name="Chua K.-O."/>
            <person name="Chan K.-G."/>
            <person name="See-Too W.-S."/>
        </authorList>
    </citation>
    <scope>NUCLEOTIDE SEQUENCE [LARGE SCALE GENOMIC DNA]</scope>
    <source>
        <strain evidence="10 11">Jb2</strain>
    </source>
</reference>
<dbReference type="SUPFAM" id="SSF50129">
    <property type="entry name" value="GroES-like"/>
    <property type="match status" value="1"/>
</dbReference>
<accession>A0A506ULR2</accession>
<keyword evidence="7" id="KW-0520">NAD</keyword>
<keyword evidence="4 8" id="KW-0479">Metal-binding</keyword>
<dbReference type="FunFam" id="3.40.50.720:FF:000039">
    <property type="entry name" value="Alcohol dehydrogenase AdhP"/>
    <property type="match status" value="1"/>
</dbReference>
<dbReference type="PANTHER" id="PTHR42940">
    <property type="entry name" value="ALCOHOL DEHYDROGENASE 1-RELATED"/>
    <property type="match status" value="1"/>
</dbReference>
<dbReference type="Pfam" id="PF08240">
    <property type="entry name" value="ADH_N"/>
    <property type="match status" value="1"/>
</dbReference>
<comment type="similarity">
    <text evidence="2 8">Belongs to the zinc-containing alcohol dehydrogenase family.</text>
</comment>
<proteinExistence type="inferred from homology"/>
<dbReference type="GO" id="GO:0004022">
    <property type="term" value="F:alcohol dehydrogenase (NAD+) activity"/>
    <property type="evidence" value="ECO:0007669"/>
    <property type="project" value="UniProtKB-EC"/>
</dbReference>
<dbReference type="Gene3D" id="3.40.50.720">
    <property type="entry name" value="NAD(P)-binding Rossmann-like Domain"/>
    <property type="match status" value="1"/>
</dbReference>
<dbReference type="InterPro" id="IPR013149">
    <property type="entry name" value="ADH-like_C"/>
</dbReference>
<evidence type="ECO:0000256" key="2">
    <source>
        <dbReference type="ARBA" id="ARBA00008072"/>
    </source>
</evidence>
<evidence type="ECO:0000256" key="4">
    <source>
        <dbReference type="ARBA" id="ARBA00022723"/>
    </source>
</evidence>
<dbReference type="GO" id="GO:0008270">
    <property type="term" value="F:zinc ion binding"/>
    <property type="evidence" value="ECO:0007669"/>
    <property type="project" value="InterPro"/>
</dbReference>
<sequence length="338" mass="35881">MKAVVATEQGGFGIVDKKLRPLKSGEAKVKVEKCGVCHTDIHVAHGDFGDKAGTTLGHEGVGRVTEVGPDVDSLKVGDRVSIAWFYEGCGRCEYCTTGRETLCRSVKNAGYTVDGAMAEECIVPADYAVKVPDGLDSAKASSITCAGVTTYKAVKESHIQPGQWIAIFGLGGLGNLALQFAKNVFGAKVIAVDVNEKQLEFAKKLGADLVFNPIKDKVVEDIIKATDGGAYAAVVTATAKAAFNSAVECVRAGARVVAVGLPPESMDLNIPRLVLDGIQVVGSLVGTRYDLAEAFQFAAEGKVDPKVELRRIEDIQDIVKEMEEGKVTGRMVIDFTKE</sequence>
<dbReference type="RefSeq" id="WP_165600884.1">
    <property type="nucleotide sequence ID" value="NZ_SORZ01000002.1"/>
</dbReference>
<feature type="domain" description="Enoyl reductase (ER)" evidence="9">
    <location>
        <begin position="10"/>
        <end position="333"/>
    </location>
</feature>
<dbReference type="PANTHER" id="PTHR42940:SF8">
    <property type="entry name" value="VACUOLAR PROTEIN SORTING-ASSOCIATED PROTEIN 11"/>
    <property type="match status" value="1"/>
</dbReference>
<dbReference type="Gene3D" id="3.90.180.10">
    <property type="entry name" value="Medium-chain alcohol dehydrogenases, catalytic domain"/>
    <property type="match status" value="1"/>
</dbReference>
<dbReference type="InterPro" id="IPR036291">
    <property type="entry name" value="NAD(P)-bd_dom_sf"/>
</dbReference>
<dbReference type="PROSITE" id="PS00059">
    <property type="entry name" value="ADH_ZINC"/>
    <property type="match status" value="1"/>
</dbReference>
<dbReference type="InterPro" id="IPR020843">
    <property type="entry name" value="ER"/>
</dbReference>
<dbReference type="AlphaFoldDB" id="A0A506ULR2"/>
<evidence type="ECO:0000256" key="7">
    <source>
        <dbReference type="ARBA" id="ARBA00023027"/>
    </source>
</evidence>
<keyword evidence="11" id="KW-1185">Reference proteome</keyword>
<keyword evidence="5 8" id="KW-0862">Zinc</keyword>
<dbReference type="EC" id="1.1.1.1" evidence="3"/>
<evidence type="ECO:0000259" key="9">
    <source>
        <dbReference type="SMART" id="SM00829"/>
    </source>
</evidence>